<keyword evidence="3" id="KW-1185">Reference proteome</keyword>
<evidence type="ECO:0000313" key="2">
    <source>
        <dbReference type="EMBL" id="GGI09411.1"/>
    </source>
</evidence>
<dbReference type="EMBL" id="BMHA01000015">
    <property type="protein sequence ID" value="GGI09411.1"/>
    <property type="molecule type" value="Genomic_DNA"/>
</dbReference>
<keyword evidence="1" id="KW-1133">Transmembrane helix</keyword>
<name>A0A8J3AD36_9ACTN</name>
<keyword evidence="1" id="KW-0472">Membrane</keyword>
<organism evidence="2 3">
    <name type="scientific">Egicoccus halophilus</name>
    <dbReference type="NCBI Taxonomy" id="1670830"/>
    <lineage>
        <taxon>Bacteria</taxon>
        <taxon>Bacillati</taxon>
        <taxon>Actinomycetota</taxon>
        <taxon>Nitriliruptoria</taxon>
        <taxon>Egicoccales</taxon>
        <taxon>Egicoccaceae</taxon>
        <taxon>Egicoccus</taxon>
    </lineage>
</organism>
<keyword evidence="1" id="KW-0812">Transmembrane</keyword>
<reference evidence="2" key="1">
    <citation type="journal article" date="2014" name="Int. J. Syst. Evol. Microbiol.">
        <title>Complete genome sequence of Corynebacterium casei LMG S-19264T (=DSM 44701T), isolated from a smear-ripened cheese.</title>
        <authorList>
            <consortium name="US DOE Joint Genome Institute (JGI-PGF)"/>
            <person name="Walter F."/>
            <person name="Albersmeier A."/>
            <person name="Kalinowski J."/>
            <person name="Ruckert C."/>
        </authorList>
    </citation>
    <scope>NUCLEOTIDE SEQUENCE</scope>
    <source>
        <strain evidence="2">CGMCC 1.14988</strain>
    </source>
</reference>
<feature type="transmembrane region" description="Helical" evidence="1">
    <location>
        <begin position="100"/>
        <end position="129"/>
    </location>
</feature>
<feature type="transmembrane region" description="Helical" evidence="1">
    <location>
        <begin position="20"/>
        <end position="40"/>
    </location>
</feature>
<evidence type="ECO:0008006" key="4">
    <source>
        <dbReference type="Google" id="ProtNLM"/>
    </source>
</evidence>
<reference evidence="2" key="2">
    <citation type="submission" date="2020-09" db="EMBL/GenBank/DDBJ databases">
        <authorList>
            <person name="Sun Q."/>
            <person name="Zhou Y."/>
        </authorList>
    </citation>
    <scope>NUCLEOTIDE SEQUENCE</scope>
    <source>
        <strain evidence="2">CGMCC 1.14988</strain>
    </source>
</reference>
<dbReference type="AlphaFoldDB" id="A0A8J3AD36"/>
<dbReference type="Proteomes" id="UP000650511">
    <property type="component" value="Unassembled WGS sequence"/>
</dbReference>
<feature type="transmembrane region" description="Helical" evidence="1">
    <location>
        <begin position="47"/>
        <end position="64"/>
    </location>
</feature>
<evidence type="ECO:0000313" key="3">
    <source>
        <dbReference type="Proteomes" id="UP000650511"/>
    </source>
</evidence>
<feature type="transmembrane region" description="Helical" evidence="1">
    <location>
        <begin position="70"/>
        <end position="88"/>
    </location>
</feature>
<protein>
    <recommendedName>
        <fullName evidence="4">Histidine kinase</fullName>
    </recommendedName>
</protein>
<evidence type="ECO:0000256" key="1">
    <source>
        <dbReference type="SAM" id="Phobius"/>
    </source>
</evidence>
<sequence>MPLTRSSAGTDPVFHRRHRWLTVALLAHVPPLLALSMAVGGNRLGHALVETSVPLLGLWVIGLRASHQRLAASATTFGLLTASALVVHTTGGQPEAHFHFFLVVAAVALYRDLVVFGVAAAFVVVHHAALTLISPTSVFADPAVADQPVMWAVVHGSYIAAVAAVHAVGLRDVERASRETARLQADLEHAGEARANALALHDTVVQGLTATVYAQQVGRHDLAGDAAAAALTAAKRVVSDLLEGRPADRSTLVREDAALDRLSPP</sequence>
<feature type="transmembrane region" description="Helical" evidence="1">
    <location>
        <begin position="149"/>
        <end position="170"/>
    </location>
</feature>
<accession>A0A8J3AD36</accession>
<comment type="caution">
    <text evidence="2">The sequence shown here is derived from an EMBL/GenBank/DDBJ whole genome shotgun (WGS) entry which is preliminary data.</text>
</comment>
<gene>
    <name evidence="2" type="ORF">GCM10011354_33940</name>
</gene>
<proteinExistence type="predicted"/>